<name>A0ABS2HFM6_9VIBR</name>
<comment type="caution">
    <text evidence="1">The sequence shown here is derived from an EMBL/GenBank/DDBJ whole genome shotgun (WGS) entry which is preliminary data.</text>
</comment>
<dbReference type="RefSeq" id="WP_205156520.1">
    <property type="nucleotide sequence ID" value="NZ_JAFEUM010000001.1"/>
</dbReference>
<gene>
    <name evidence="1" type="ORF">JQC93_00460</name>
</gene>
<reference evidence="1 2" key="1">
    <citation type="submission" date="2021-02" db="EMBL/GenBank/DDBJ databases">
        <authorList>
            <person name="Park J.-S."/>
        </authorList>
    </citation>
    <scope>NUCLEOTIDE SEQUENCE [LARGE SCALE GENOMIC DNA]</scope>
    <source>
        <strain evidence="1 2">188UL20-2</strain>
    </source>
</reference>
<dbReference type="Proteomes" id="UP000809621">
    <property type="component" value="Unassembled WGS sequence"/>
</dbReference>
<keyword evidence="2" id="KW-1185">Reference proteome</keyword>
<accession>A0ABS2HFM6</accession>
<evidence type="ECO:0000313" key="1">
    <source>
        <dbReference type="EMBL" id="MBM7034859.1"/>
    </source>
</evidence>
<sequence>MRQQYHFRQSDQGLLAWDVFRLIELSQSRPVIEVSLSAITELDETFWYDFGGTAPTCRSVIGHTQLIQQADLSYPIILCEKGRVMDGMHRVCKAVLLGQSHISAVQFNSFIEPDYIGVDPDKLPYERNAL</sequence>
<evidence type="ECO:0000313" key="2">
    <source>
        <dbReference type="Proteomes" id="UP000809621"/>
    </source>
</evidence>
<protein>
    <recommendedName>
        <fullName evidence="3">Chromosome partitioning protein ParB</fullName>
    </recommendedName>
</protein>
<organism evidence="1 2">
    <name type="scientific">Vibrio ulleungensis</name>
    <dbReference type="NCBI Taxonomy" id="2807619"/>
    <lineage>
        <taxon>Bacteria</taxon>
        <taxon>Pseudomonadati</taxon>
        <taxon>Pseudomonadota</taxon>
        <taxon>Gammaproteobacteria</taxon>
        <taxon>Vibrionales</taxon>
        <taxon>Vibrionaceae</taxon>
        <taxon>Vibrio</taxon>
    </lineage>
</organism>
<dbReference type="EMBL" id="JAFEUM010000001">
    <property type="protein sequence ID" value="MBM7034859.1"/>
    <property type="molecule type" value="Genomic_DNA"/>
</dbReference>
<proteinExistence type="predicted"/>
<evidence type="ECO:0008006" key="3">
    <source>
        <dbReference type="Google" id="ProtNLM"/>
    </source>
</evidence>